<dbReference type="WBParaSite" id="BXY_1536900.1">
    <property type="protein sequence ID" value="BXY_1536900.1"/>
    <property type="gene ID" value="BXY_1536900"/>
</dbReference>
<dbReference type="OrthoDB" id="205514at2759"/>
<accession>A0A1I7SQQ6</accession>
<dbReference type="InterPro" id="IPR005996">
    <property type="entry name" value="Ribosomal_uL30_bac-type"/>
</dbReference>
<reference evidence="2" key="2">
    <citation type="submission" date="2020-08" db="EMBL/GenBank/DDBJ databases">
        <authorList>
            <person name="Kikuchi T."/>
        </authorList>
    </citation>
    <scope>NUCLEOTIDE SEQUENCE</scope>
    <source>
        <strain evidence="1">Ka4C1</strain>
    </source>
</reference>
<dbReference type="Proteomes" id="UP000095284">
    <property type="component" value="Unplaced"/>
</dbReference>
<evidence type="ECO:0000313" key="2">
    <source>
        <dbReference type="EMBL" id="CAG9110241.1"/>
    </source>
</evidence>
<dbReference type="EMBL" id="CAJFCV020000003">
    <property type="protein sequence ID" value="CAG9110241.1"/>
    <property type="molecule type" value="Genomic_DNA"/>
</dbReference>
<keyword evidence="4" id="KW-1185">Reference proteome</keyword>
<dbReference type="PANTHER" id="PTHR15892:SF2">
    <property type="entry name" value="LARGE RIBOSOMAL SUBUNIT PROTEIN UL30M"/>
    <property type="match status" value="1"/>
</dbReference>
<dbReference type="GO" id="GO:0006412">
    <property type="term" value="P:translation"/>
    <property type="evidence" value="ECO:0007669"/>
    <property type="project" value="InterPro"/>
</dbReference>
<gene>
    <name evidence="1" type="ORF">BXYJ_LOCUS7401</name>
</gene>
<dbReference type="EMBL" id="CAJFDI010000003">
    <property type="protein sequence ID" value="CAD5222433.1"/>
    <property type="molecule type" value="Genomic_DNA"/>
</dbReference>
<protein>
    <submittedName>
        <fullName evidence="1">(pine wood nematode) hypothetical protein</fullName>
    </submittedName>
</protein>
<name>A0A1I7SQQ6_BURXY</name>
<evidence type="ECO:0000313" key="4">
    <source>
        <dbReference type="Proteomes" id="UP000659654"/>
    </source>
</evidence>
<dbReference type="GO" id="GO:0015934">
    <property type="term" value="C:large ribosomal subunit"/>
    <property type="evidence" value="ECO:0007669"/>
    <property type="project" value="InterPro"/>
</dbReference>
<dbReference type="PANTHER" id="PTHR15892">
    <property type="entry name" value="MITOCHONDRIAL RIBOSOMAL PROTEIN L30"/>
    <property type="match status" value="1"/>
</dbReference>
<evidence type="ECO:0000313" key="3">
    <source>
        <dbReference type="Proteomes" id="UP000095284"/>
    </source>
</evidence>
<dbReference type="GO" id="GO:0005739">
    <property type="term" value="C:mitochondrion"/>
    <property type="evidence" value="ECO:0007669"/>
    <property type="project" value="TreeGrafter"/>
</dbReference>
<dbReference type="eggNOG" id="KOG4799">
    <property type="taxonomic scope" value="Eukaryota"/>
</dbReference>
<sequence length="189" mass="22522">MAKQIRNCYVHKKYNRWWRYLPRRQDGKREYDFEKNEALPENFEEKMDGEPPKLWVAWLYRSPQAEPKWTQARVKTLFGENFEPGKMTIFRNTADVNLELWKIKHLIDLKPLTFPNGEPTEADIPHLTVNADGQVIINREARTNDLPLIDEKKGFHEGYLRGFYTKRFNSLKDVYPDTVYNPSKITIMD</sequence>
<dbReference type="GO" id="GO:0003735">
    <property type="term" value="F:structural constituent of ribosome"/>
    <property type="evidence" value="ECO:0007669"/>
    <property type="project" value="InterPro"/>
</dbReference>
<reference evidence="5" key="1">
    <citation type="submission" date="2016-11" db="UniProtKB">
        <authorList>
            <consortium name="WormBaseParasite"/>
        </authorList>
    </citation>
    <scope>IDENTIFICATION</scope>
</reference>
<dbReference type="Proteomes" id="UP000582659">
    <property type="component" value="Unassembled WGS sequence"/>
</dbReference>
<dbReference type="Proteomes" id="UP000659654">
    <property type="component" value="Unassembled WGS sequence"/>
</dbReference>
<proteinExistence type="predicted"/>
<dbReference type="AlphaFoldDB" id="A0A1I7SQQ6"/>
<evidence type="ECO:0000313" key="5">
    <source>
        <dbReference type="WBParaSite" id="BXY_1536900.1"/>
    </source>
</evidence>
<organism evidence="3 5">
    <name type="scientific">Bursaphelenchus xylophilus</name>
    <name type="common">Pinewood nematode worm</name>
    <name type="synonym">Aphelenchoides xylophilus</name>
    <dbReference type="NCBI Taxonomy" id="6326"/>
    <lineage>
        <taxon>Eukaryota</taxon>
        <taxon>Metazoa</taxon>
        <taxon>Ecdysozoa</taxon>
        <taxon>Nematoda</taxon>
        <taxon>Chromadorea</taxon>
        <taxon>Rhabditida</taxon>
        <taxon>Tylenchina</taxon>
        <taxon>Tylenchomorpha</taxon>
        <taxon>Aphelenchoidea</taxon>
        <taxon>Aphelenchoididae</taxon>
        <taxon>Bursaphelenchus</taxon>
    </lineage>
</organism>
<dbReference type="SMR" id="A0A1I7SQQ6"/>
<evidence type="ECO:0000313" key="1">
    <source>
        <dbReference type="EMBL" id="CAD5222433.1"/>
    </source>
</evidence>